<protein>
    <submittedName>
        <fullName evidence="1">Uncharacterized protein</fullName>
    </submittedName>
</protein>
<evidence type="ECO:0000313" key="2">
    <source>
        <dbReference type="Proteomes" id="UP000198802"/>
    </source>
</evidence>
<dbReference type="Proteomes" id="UP000198802">
    <property type="component" value="Unassembled WGS sequence"/>
</dbReference>
<evidence type="ECO:0000313" key="1">
    <source>
        <dbReference type="EMBL" id="CUU60708.1"/>
    </source>
</evidence>
<reference evidence="2" key="1">
    <citation type="submission" date="2015-11" db="EMBL/GenBank/DDBJ databases">
        <authorList>
            <person name="Varghese N."/>
        </authorList>
    </citation>
    <scope>NUCLEOTIDE SEQUENCE [LARGE SCALE GENOMIC DNA]</scope>
    <source>
        <strain evidence="2">DSM 45899</strain>
    </source>
</reference>
<sequence>MERVRGGT</sequence>
<keyword evidence="2" id="KW-1185">Reference proteome</keyword>
<accession>A0A0S4QZM4</accession>
<gene>
    <name evidence="1" type="ORF">Ga0074812_14530</name>
</gene>
<proteinExistence type="predicted"/>
<name>A0A0S4QZM4_9ACTN</name>
<organism evidence="1 2">
    <name type="scientific">Parafrankia irregularis</name>
    <dbReference type="NCBI Taxonomy" id="795642"/>
    <lineage>
        <taxon>Bacteria</taxon>
        <taxon>Bacillati</taxon>
        <taxon>Actinomycetota</taxon>
        <taxon>Actinomycetes</taxon>
        <taxon>Frankiales</taxon>
        <taxon>Frankiaceae</taxon>
        <taxon>Parafrankia</taxon>
    </lineage>
</organism>
<dbReference type="EMBL" id="FAOZ01000045">
    <property type="protein sequence ID" value="CUU60708.1"/>
    <property type="molecule type" value="Genomic_DNA"/>
</dbReference>